<keyword evidence="2" id="KW-1185">Reference proteome</keyword>
<name>A0A9P4S148_9PEZI</name>
<accession>A0A9P4S148</accession>
<gene>
    <name evidence="1" type="ORF">M501DRAFT_604730</name>
</gene>
<dbReference type="Gene3D" id="2.60.120.650">
    <property type="entry name" value="Cupin"/>
    <property type="match status" value="1"/>
</dbReference>
<comment type="caution">
    <text evidence="1">The sequence shown here is derived from an EMBL/GenBank/DDBJ whole genome shotgun (WGS) entry which is preliminary data.</text>
</comment>
<evidence type="ECO:0000313" key="2">
    <source>
        <dbReference type="Proteomes" id="UP000799429"/>
    </source>
</evidence>
<organism evidence="1 2">
    <name type="scientific">Patellaria atrata CBS 101060</name>
    <dbReference type="NCBI Taxonomy" id="1346257"/>
    <lineage>
        <taxon>Eukaryota</taxon>
        <taxon>Fungi</taxon>
        <taxon>Dikarya</taxon>
        <taxon>Ascomycota</taxon>
        <taxon>Pezizomycotina</taxon>
        <taxon>Dothideomycetes</taxon>
        <taxon>Dothideomycetes incertae sedis</taxon>
        <taxon>Patellariales</taxon>
        <taxon>Patellariaceae</taxon>
        <taxon>Patellaria</taxon>
    </lineage>
</organism>
<dbReference type="OrthoDB" id="4494329at2759"/>
<reference evidence="1" key="1">
    <citation type="journal article" date="2020" name="Stud. Mycol.">
        <title>101 Dothideomycetes genomes: a test case for predicting lifestyles and emergence of pathogens.</title>
        <authorList>
            <person name="Haridas S."/>
            <person name="Albert R."/>
            <person name="Binder M."/>
            <person name="Bloem J."/>
            <person name="Labutti K."/>
            <person name="Salamov A."/>
            <person name="Andreopoulos B."/>
            <person name="Baker S."/>
            <person name="Barry K."/>
            <person name="Bills G."/>
            <person name="Bluhm B."/>
            <person name="Cannon C."/>
            <person name="Castanera R."/>
            <person name="Culley D."/>
            <person name="Daum C."/>
            <person name="Ezra D."/>
            <person name="Gonzalez J."/>
            <person name="Henrissat B."/>
            <person name="Kuo A."/>
            <person name="Liang C."/>
            <person name="Lipzen A."/>
            <person name="Lutzoni F."/>
            <person name="Magnuson J."/>
            <person name="Mondo S."/>
            <person name="Nolan M."/>
            <person name="Ohm R."/>
            <person name="Pangilinan J."/>
            <person name="Park H.-J."/>
            <person name="Ramirez L."/>
            <person name="Alfaro M."/>
            <person name="Sun H."/>
            <person name="Tritt A."/>
            <person name="Yoshinaga Y."/>
            <person name="Zwiers L.-H."/>
            <person name="Turgeon B."/>
            <person name="Goodwin S."/>
            <person name="Spatafora J."/>
            <person name="Crous P."/>
            <person name="Grigoriev I."/>
        </authorList>
    </citation>
    <scope>NUCLEOTIDE SEQUENCE</scope>
    <source>
        <strain evidence="1">CBS 101060</strain>
    </source>
</reference>
<dbReference type="AlphaFoldDB" id="A0A9P4S148"/>
<sequence length="141" mass="16029">MLHAFSGENTTTRLNFLDIENRTKLQFSPAPIIKADLGNRLELKLNAHNHSNVGKTASTWEQRPLKEFFLLSQRYAVSPIHVDTGGPVTWVRILRGKKIWYFPRYISSETTCRLGQVGSLVPEDYPGGWSKIQLTRGDIMS</sequence>
<proteinExistence type="predicted"/>
<protein>
    <submittedName>
        <fullName evidence="1">Uncharacterized protein</fullName>
    </submittedName>
</protein>
<dbReference type="EMBL" id="MU006125">
    <property type="protein sequence ID" value="KAF2834214.1"/>
    <property type="molecule type" value="Genomic_DNA"/>
</dbReference>
<evidence type="ECO:0000313" key="1">
    <source>
        <dbReference type="EMBL" id="KAF2834214.1"/>
    </source>
</evidence>
<dbReference type="Proteomes" id="UP000799429">
    <property type="component" value="Unassembled WGS sequence"/>
</dbReference>